<keyword evidence="1" id="KW-0812">Transmembrane</keyword>
<evidence type="ECO:0000313" key="3">
    <source>
        <dbReference type="Proteomes" id="UP000070620"/>
    </source>
</evidence>
<sequence length="99" mass="11226">MQRFDALVLGPASLITVVCGAVAHGWYWWKLAFSPTPYAFFFGFCALHAIAQLLDKRLIPPQYPRQGKRGDLLVREVPQGVAEQWMALDPRVRSQSPRD</sequence>
<keyword evidence="1" id="KW-0472">Membrane</keyword>
<name>A0A136PRN0_9ACTN</name>
<dbReference type="Proteomes" id="UP000070620">
    <property type="component" value="Unassembled WGS sequence"/>
</dbReference>
<comment type="caution">
    <text evidence="2">The sequence shown here is derived from an EMBL/GenBank/DDBJ whole genome shotgun (WGS) entry which is preliminary data.</text>
</comment>
<organism evidence="2 3">
    <name type="scientific">Micromonospora rosaria</name>
    <dbReference type="NCBI Taxonomy" id="47874"/>
    <lineage>
        <taxon>Bacteria</taxon>
        <taxon>Bacillati</taxon>
        <taxon>Actinomycetota</taxon>
        <taxon>Actinomycetes</taxon>
        <taxon>Micromonosporales</taxon>
        <taxon>Micromonosporaceae</taxon>
        <taxon>Micromonospora</taxon>
    </lineage>
</organism>
<gene>
    <name evidence="2" type="ORF">AWW66_15595</name>
</gene>
<keyword evidence="1" id="KW-1133">Transmembrane helix</keyword>
<dbReference type="EMBL" id="LRQV01000051">
    <property type="protein sequence ID" value="KXK61068.1"/>
    <property type="molecule type" value="Genomic_DNA"/>
</dbReference>
<dbReference type="AlphaFoldDB" id="A0A136PRN0"/>
<evidence type="ECO:0000313" key="2">
    <source>
        <dbReference type="EMBL" id="KXK61068.1"/>
    </source>
</evidence>
<feature type="transmembrane region" description="Helical" evidence="1">
    <location>
        <begin position="7"/>
        <end position="29"/>
    </location>
</feature>
<reference evidence="2 3" key="1">
    <citation type="submission" date="2016-01" db="EMBL/GenBank/DDBJ databases">
        <title>Whole genome sequence and analysis of Micromonospora rosaria DSM 803, which can produce antibacterial substance rosamicin.</title>
        <authorList>
            <person name="Yang H."/>
            <person name="He X."/>
            <person name="Zhu D."/>
        </authorList>
    </citation>
    <scope>NUCLEOTIDE SEQUENCE [LARGE SCALE GENOMIC DNA]</scope>
    <source>
        <strain evidence="2 3">DSM 803</strain>
    </source>
</reference>
<keyword evidence="3" id="KW-1185">Reference proteome</keyword>
<proteinExistence type="predicted"/>
<protein>
    <submittedName>
        <fullName evidence="2">Uncharacterized protein</fullName>
    </submittedName>
</protein>
<accession>A0A136PRN0</accession>
<evidence type="ECO:0000256" key="1">
    <source>
        <dbReference type="SAM" id="Phobius"/>
    </source>
</evidence>